<keyword evidence="7" id="KW-0963">Cytoplasm</keyword>
<evidence type="ECO:0000256" key="1">
    <source>
        <dbReference type="ARBA" id="ARBA00022679"/>
    </source>
</evidence>
<dbReference type="PROSITE" id="PS01016">
    <property type="entry name" value="GLYCOPROTEASE"/>
    <property type="match status" value="1"/>
</dbReference>
<feature type="binding site" evidence="7">
    <location>
        <position position="180"/>
    </location>
    <ligand>
        <name>substrate</name>
    </ligand>
</feature>
<evidence type="ECO:0000256" key="2">
    <source>
        <dbReference type="ARBA" id="ARBA00022694"/>
    </source>
</evidence>
<dbReference type="InterPro" id="IPR022450">
    <property type="entry name" value="TsaD"/>
</dbReference>
<comment type="function">
    <text evidence="7">Required for the formation of a threonylcarbamoyl group on adenosine at position 37 (t(6)A37) in tRNAs that read codons beginning with adenine. Is involved in the transfer of the threonylcarbamoyl moiety of threonylcarbamoyl-AMP (TC-AMP) to the N6 group of A37, together with TsaE and TsaB. TsaD likely plays a direct catalytic role in this reaction.</text>
</comment>
<evidence type="ECO:0000256" key="7">
    <source>
        <dbReference type="HAMAP-Rule" id="MF_01445"/>
    </source>
</evidence>
<dbReference type="HAMAP" id="MF_01445">
    <property type="entry name" value="TsaD"/>
    <property type="match status" value="1"/>
</dbReference>
<dbReference type="EMBL" id="JBEVCJ010000004">
    <property type="protein sequence ID" value="MET1254565.1"/>
    <property type="molecule type" value="Genomic_DNA"/>
</dbReference>
<dbReference type="Proteomes" id="UP001548189">
    <property type="component" value="Unassembled WGS sequence"/>
</dbReference>
<keyword evidence="1 7" id="KW-0808">Transferase</keyword>
<dbReference type="PANTHER" id="PTHR11735">
    <property type="entry name" value="TRNA N6-ADENOSINE THREONYLCARBAMOYLTRANSFERASE"/>
    <property type="match status" value="1"/>
</dbReference>
<dbReference type="Gene3D" id="3.30.420.40">
    <property type="match status" value="2"/>
</dbReference>
<dbReference type="RefSeq" id="WP_353874201.1">
    <property type="nucleotide sequence ID" value="NZ_JBEVCJ010000004.1"/>
</dbReference>
<dbReference type="InterPro" id="IPR043129">
    <property type="entry name" value="ATPase_NBD"/>
</dbReference>
<protein>
    <recommendedName>
        <fullName evidence="7">tRNA N6-adenosine threonylcarbamoyltransferase</fullName>
        <ecNumber evidence="7">2.3.1.234</ecNumber>
    </recommendedName>
    <alternativeName>
        <fullName evidence="7">N6-L-threonylcarbamoyladenine synthase</fullName>
        <shortName evidence="7">t(6)A synthase</shortName>
    </alternativeName>
    <alternativeName>
        <fullName evidence="7">t(6)A37 threonylcarbamoyladenosine biosynthesis protein TsaD</fullName>
    </alternativeName>
    <alternativeName>
        <fullName evidence="7">tRNA threonylcarbamoyladenosine biosynthesis protein TsaD</fullName>
    </alternativeName>
</protein>
<feature type="domain" description="Gcp-like" evidence="8">
    <location>
        <begin position="24"/>
        <end position="312"/>
    </location>
</feature>
<dbReference type="SUPFAM" id="SSF53067">
    <property type="entry name" value="Actin-like ATPase domain"/>
    <property type="match status" value="2"/>
</dbReference>
<feature type="binding site" evidence="7">
    <location>
        <begin position="134"/>
        <end position="138"/>
    </location>
    <ligand>
        <name>substrate</name>
    </ligand>
</feature>
<dbReference type="CDD" id="cd24133">
    <property type="entry name" value="ASKHA_NBD_TsaD_bac"/>
    <property type="match status" value="1"/>
</dbReference>
<evidence type="ECO:0000313" key="10">
    <source>
        <dbReference type="Proteomes" id="UP001548189"/>
    </source>
</evidence>
<comment type="subcellular location">
    <subcellularLocation>
        <location evidence="7">Cytoplasm</location>
    </subcellularLocation>
</comment>
<reference evidence="9 10" key="1">
    <citation type="submission" date="2024-06" db="EMBL/GenBank/DDBJ databases">
        <authorList>
            <person name="Li F."/>
        </authorList>
    </citation>
    <scope>NUCLEOTIDE SEQUENCE [LARGE SCALE GENOMIC DNA]</scope>
    <source>
        <strain evidence="9 10">GXAS 311</strain>
    </source>
</reference>
<dbReference type="NCBIfam" id="TIGR00329">
    <property type="entry name" value="gcp_kae1"/>
    <property type="match status" value="1"/>
</dbReference>
<dbReference type="Pfam" id="PF00814">
    <property type="entry name" value="TsaD"/>
    <property type="match status" value="1"/>
</dbReference>
<proteinExistence type="inferred from homology"/>
<comment type="catalytic activity">
    <reaction evidence="6 7">
        <text>L-threonylcarbamoyladenylate + adenosine(37) in tRNA = N(6)-L-threonylcarbamoyladenosine(37) in tRNA + AMP + H(+)</text>
        <dbReference type="Rhea" id="RHEA:37059"/>
        <dbReference type="Rhea" id="RHEA-COMP:10162"/>
        <dbReference type="Rhea" id="RHEA-COMP:10163"/>
        <dbReference type="ChEBI" id="CHEBI:15378"/>
        <dbReference type="ChEBI" id="CHEBI:73682"/>
        <dbReference type="ChEBI" id="CHEBI:74411"/>
        <dbReference type="ChEBI" id="CHEBI:74418"/>
        <dbReference type="ChEBI" id="CHEBI:456215"/>
        <dbReference type="EC" id="2.3.1.234"/>
    </reaction>
</comment>
<feature type="binding site" evidence="7">
    <location>
        <position position="115"/>
    </location>
    <ligand>
        <name>Fe cation</name>
        <dbReference type="ChEBI" id="CHEBI:24875"/>
    </ligand>
</feature>
<evidence type="ECO:0000256" key="6">
    <source>
        <dbReference type="ARBA" id="ARBA00048117"/>
    </source>
</evidence>
<feature type="binding site" evidence="7">
    <location>
        <position position="167"/>
    </location>
    <ligand>
        <name>substrate</name>
    </ligand>
</feature>
<keyword evidence="4 7" id="KW-0408">Iron</keyword>
<evidence type="ECO:0000259" key="8">
    <source>
        <dbReference type="Pfam" id="PF00814"/>
    </source>
</evidence>
<evidence type="ECO:0000313" key="9">
    <source>
        <dbReference type="EMBL" id="MET1254565.1"/>
    </source>
</evidence>
<dbReference type="PRINTS" id="PR00789">
    <property type="entry name" value="OSIALOPTASE"/>
</dbReference>
<feature type="binding site" evidence="7">
    <location>
        <position position="111"/>
    </location>
    <ligand>
        <name>Fe cation</name>
        <dbReference type="ChEBI" id="CHEBI:24875"/>
    </ligand>
</feature>
<feature type="binding site" evidence="7">
    <location>
        <position position="277"/>
    </location>
    <ligand>
        <name>substrate</name>
    </ligand>
</feature>
<dbReference type="GO" id="GO:0061711">
    <property type="term" value="F:tRNA N(6)-L-threonylcarbamoyladenine synthase activity"/>
    <property type="evidence" value="ECO:0007669"/>
    <property type="project" value="UniProtKB-EC"/>
</dbReference>
<accession>A0ABV2BRJ8</accession>
<dbReference type="PANTHER" id="PTHR11735:SF6">
    <property type="entry name" value="TRNA N6-ADENOSINE THREONYLCARBAMOYLTRANSFERASE, MITOCHONDRIAL"/>
    <property type="match status" value="1"/>
</dbReference>
<dbReference type="InterPro" id="IPR017860">
    <property type="entry name" value="Peptidase_M22_CS"/>
</dbReference>
<name>A0ABV2BRJ8_9GAMM</name>
<dbReference type="InterPro" id="IPR000905">
    <property type="entry name" value="Gcp-like_dom"/>
</dbReference>
<evidence type="ECO:0000256" key="3">
    <source>
        <dbReference type="ARBA" id="ARBA00022723"/>
    </source>
</evidence>
<evidence type="ECO:0000256" key="5">
    <source>
        <dbReference type="ARBA" id="ARBA00023315"/>
    </source>
</evidence>
<keyword evidence="5 7" id="KW-0012">Acyltransferase</keyword>
<dbReference type="NCBIfam" id="TIGR03723">
    <property type="entry name" value="T6A_TsaD_YgjD"/>
    <property type="match status" value="1"/>
</dbReference>
<gene>
    <name evidence="7 9" type="primary">tsaD</name>
    <name evidence="9" type="ORF">ABVT43_05445</name>
</gene>
<keyword evidence="2 7" id="KW-0819">tRNA processing</keyword>
<sequence>MRILGIESSCDESGIAVYDSEKGIIAHQLYSQVKLHQEYGGVVPELASRDHVRKIIPLIKASLKQANCQPESLNAIAYTQGPGLIGALLVGASIAKSLAVAWNKPAIGIHHLEGHLLAPMLEDKQPEFPFLALLVSGGHTMLVSVSGLGEYQIIGESIDDAAGEAFDKTAKIMGLAYPGGPLLARLAEHGDGSEQPFPRPMTDRPGLDFSFSGLKTFAANRIYACDDLPDAAKQQVRANIAQAFQDAVVDTLLIKCKRALKQTGYTRLVVAGGVSANTHLRNQLALLMKKLNGEVFYPRHEYCTDNGAMIAYAGYCHYPHGVDADSSIEVYPRWPLSDI</sequence>
<evidence type="ECO:0000256" key="4">
    <source>
        <dbReference type="ARBA" id="ARBA00023004"/>
    </source>
</evidence>
<organism evidence="9 10">
    <name type="scientific">Aliikangiella maris</name>
    <dbReference type="NCBI Taxonomy" id="3162458"/>
    <lineage>
        <taxon>Bacteria</taxon>
        <taxon>Pseudomonadati</taxon>
        <taxon>Pseudomonadota</taxon>
        <taxon>Gammaproteobacteria</taxon>
        <taxon>Oceanospirillales</taxon>
        <taxon>Pleioneaceae</taxon>
        <taxon>Aliikangiella</taxon>
    </lineage>
</organism>
<comment type="caution">
    <text evidence="7">Lacks conserved residue(s) required for the propagation of feature annotation.</text>
</comment>
<comment type="cofactor">
    <cofactor evidence="7">
        <name>Fe(2+)</name>
        <dbReference type="ChEBI" id="CHEBI:29033"/>
    </cofactor>
    <text evidence="7">Binds 1 Fe(2+) ion per subunit.</text>
</comment>
<feature type="binding site" evidence="7">
    <location>
        <position position="305"/>
    </location>
    <ligand>
        <name>Fe cation</name>
        <dbReference type="ChEBI" id="CHEBI:24875"/>
    </ligand>
</feature>
<dbReference type="InterPro" id="IPR017861">
    <property type="entry name" value="KAE1/TsaD"/>
</dbReference>
<keyword evidence="10" id="KW-1185">Reference proteome</keyword>
<dbReference type="EC" id="2.3.1.234" evidence="7"/>
<keyword evidence="3 7" id="KW-0479">Metal-binding</keyword>
<comment type="similarity">
    <text evidence="7">Belongs to the KAE1 / TsaD family.</text>
</comment>
<comment type="caution">
    <text evidence="9">The sequence shown here is derived from an EMBL/GenBank/DDBJ whole genome shotgun (WGS) entry which is preliminary data.</text>
</comment>